<evidence type="ECO:0000313" key="2">
    <source>
        <dbReference type="EMBL" id="MPC91191.1"/>
    </source>
</evidence>
<dbReference type="AlphaFoldDB" id="A0A5B7J060"/>
<dbReference type="Proteomes" id="UP000324222">
    <property type="component" value="Unassembled WGS sequence"/>
</dbReference>
<evidence type="ECO:0000256" key="1">
    <source>
        <dbReference type="SAM" id="MobiDB-lite"/>
    </source>
</evidence>
<reference evidence="2 3" key="1">
    <citation type="submission" date="2019-05" db="EMBL/GenBank/DDBJ databases">
        <title>Another draft genome of Portunus trituberculatus and its Hox gene families provides insights of decapod evolution.</title>
        <authorList>
            <person name="Jeong J.-H."/>
            <person name="Song I."/>
            <person name="Kim S."/>
            <person name="Choi T."/>
            <person name="Kim D."/>
            <person name="Ryu S."/>
            <person name="Kim W."/>
        </authorList>
    </citation>
    <scope>NUCLEOTIDE SEQUENCE [LARGE SCALE GENOMIC DNA]</scope>
    <source>
        <tissue evidence="2">Muscle</tissue>
    </source>
</reference>
<keyword evidence="3" id="KW-1185">Reference proteome</keyword>
<proteinExistence type="predicted"/>
<name>A0A5B7J060_PORTR</name>
<evidence type="ECO:0000313" key="3">
    <source>
        <dbReference type="Proteomes" id="UP000324222"/>
    </source>
</evidence>
<gene>
    <name evidence="2" type="ORF">E2C01_086210</name>
</gene>
<comment type="caution">
    <text evidence="2">The sequence shown here is derived from an EMBL/GenBank/DDBJ whole genome shotgun (WGS) entry which is preliminary data.</text>
</comment>
<organism evidence="2 3">
    <name type="scientific">Portunus trituberculatus</name>
    <name type="common">Swimming crab</name>
    <name type="synonym">Neptunus trituberculatus</name>
    <dbReference type="NCBI Taxonomy" id="210409"/>
    <lineage>
        <taxon>Eukaryota</taxon>
        <taxon>Metazoa</taxon>
        <taxon>Ecdysozoa</taxon>
        <taxon>Arthropoda</taxon>
        <taxon>Crustacea</taxon>
        <taxon>Multicrustacea</taxon>
        <taxon>Malacostraca</taxon>
        <taxon>Eumalacostraca</taxon>
        <taxon>Eucarida</taxon>
        <taxon>Decapoda</taxon>
        <taxon>Pleocyemata</taxon>
        <taxon>Brachyura</taxon>
        <taxon>Eubrachyura</taxon>
        <taxon>Portunoidea</taxon>
        <taxon>Portunidae</taxon>
        <taxon>Portuninae</taxon>
        <taxon>Portunus</taxon>
    </lineage>
</organism>
<sequence>MYSIAKLRHPLPTRSIRNMQASSYAYASRPLLQAFTVSRYRRQHYYSPAASEAAGPLQDRRQPSGKTCAAN</sequence>
<accession>A0A5B7J060</accession>
<dbReference type="EMBL" id="VSRR010086907">
    <property type="protein sequence ID" value="MPC91191.1"/>
    <property type="molecule type" value="Genomic_DNA"/>
</dbReference>
<feature type="region of interest" description="Disordered" evidence="1">
    <location>
        <begin position="48"/>
        <end position="71"/>
    </location>
</feature>
<protein>
    <submittedName>
        <fullName evidence="2">Uncharacterized protein</fullName>
    </submittedName>
</protein>